<dbReference type="FunFam" id="3.80.30.20:FF:000001">
    <property type="entry name" value="tRNA-2-methylthio-N(6)-dimethylallyladenosine synthase 2"/>
    <property type="match status" value="1"/>
</dbReference>
<dbReference type="SFLD" id="SFLDG01061">
    <property type="entry name" value="methylthiotransferase"/>
    <property type="match status" value="1"/>
</dbReference>
<feature type="domain" description="Radical SAM core" evidence="11">
    <location>
        <begin position="124"/>
        <end position="352"/>
    </location>
</feature>
<organism evidence="12 13">
    <name type="scientific">candidate division WOR-3 bacterium RBG_13_43_14</name>
    <dbReference type="NCBI Taxonomy" id="1802590"/>
    <lineage>
        <taxon>Bacteria</taxon>
        <taxon>Bacteria division WOR-3</taxon>
    </lineage>
</organism>
<feature type="domain" description="TRAM" evidence="9">
    <location>
        <begin position="355"/>
        <end position="420"/>
    </location>
</feature>
<feature type="binding site" evidence="8">
    <location>
        <position position="142"/>
    </location>
    <ligand>
        <name>[4Fe-4S] cluster</name>
        <dbReference type="ChEBI" id="CHEBI:49883"/>
        <label>2</label>
        <note>4Fe-4S-S-AdoMet</note>
    </ligand>
</feature>
<dbReference type="PANTHER" id="PTHR43837">
    <property type="entry name" value="RIBOSOMAL PROTEIN S12 METHYLTHIOTRANSFERASE RIMO"/>
    <property type="match status" value="1"/>
</dbReference>
<dbReference type="Proteomes" id="UP000177025">
    <property type="component" value="Unassembled WGS sequence"/>
</dbReference>
<dbReference type="PROSITE" id="PS01278">
    <property type="entry name" value="MTTASE_RADICAL"/>
    <property type="match status" value="1"/>
</dbReference>
<dbReference type="PROSITE" id="PS51918">
    <property type="entry name" value="RADICAL_SAM"/>
    <property type="match status" value="1"/>
</dbReference>
<sequence length="422" mass="48036">MKANLISLGCAKNRVDSEKILAALGLNDVIIARNPQDSDVIIINSCGFIKSALKEAAKIISSIECIVQKTGARLIVYGCAVSRKNGFNKKNFPLVSDWYSLKDHQRMLASLGCGKINNAHTRLLTTGGYAYLKIADGCSNRCSYCTIPQIKGPYHSRPVGDIVKEATELAEAGIKELILIAQDTTAYGIDLYGYKKLHILLDHLSKINRIKWIRLLYAHPRSINEKTIQYIEKDPKVCKYIDLPLQHINDRILYRMNRKISRKQIEKLLKRLMRIKNISIRTTFIAGFPGETSREFKELYNWIKNNALDWIGVFPYYNEPGTKAYSSPQLRSSTVSERYNRLLDLQKDIVQRTNIKYVGKTIKALISNENGDFYGHTEYSSPEIDSRILIKKLLKQRSGDFIRVKIKGIKGVDLYGEIVRNV</sequence>
<dbReference type="InterPro" id="IPR005840">
    <property type="entry name" value="Ribosomal_uS12_MeSTrfase_RimO"/>
</dbReference>
<name>A0A1F4U9X1_UNCW3</name>
<keyword evidence="12" id="KW-0689">Ribosomal protein</keyword>
<dbReference type="GO" id="GO:0051539">
    <property type="term" value="F:4 iron, 4 sulfur cluster binding"/>
    <property type="evidence" value="ECO:0007669"/>
    <property type="project" value="UniProtKB-UniRule"/>
</dbReference>
<dbReference type="Gene3D" id="3.80.30.20">
    <property type="entry name" value="tm_1862 like domain"/>
    <property type="match status" value="1"/>
</dbReference>
<keyword evidence="3 8" id="KW-0808">Transferase</keyword>
<evidence type="ECO:0000256" key="2">
    <source>
        <dbReference type="ARBA" id="ARBA00022490"/>
    </source>
</evidence>
<dbReference type="Pfam" id="PF04055">
    <property type="entry name" value="Radical_SAM"/>
    <property type="match status" value="1"/>
</dbReference>
<feature type="binding site" evidence="8">
    <location>
        <position position="138"/>
    </location>
    <ligand>
        <name>[4Fe-4S] cluster</name>
        <dbReference type="ChEBI" id="CHEBI:49883"/>
        <label>2</label>
        <note>4Fe-4S-S-AdoMet</note>
    </ligand>
</feature>
<comment type="similarity">
    <text evidence="8">Belongs to the methylthiotransferase family. RimO subfamily.</text>
</comment>
<comment type="catalytic activity">
    <reaction evidence="8">
        <text>L-aspartate(89)-[ribosomal protein uS12]-hydrogen + (sulfur carrier)-SH + AH2 + 2 S-adenosyl-L-methionine = 3-methylsulfanyl-L-aspartate(89)-[ribosomal protein uS12]-hydrogen + (sulfur carrier)-H + 5'-deoxyadenosine + L-methionine + A + S-adenosyl-L-homocysteine + 2 H(+)</text>
        <dbReference type="Rhea" id="RHEA:37087"/>
        <dbReference type="Rhea" id="RHEA-COMP:10460"/>
        <dbReference type="Rhea" id="RHEA-COMP:10461"/>
        <dbReference type="Rhea" id="RHEA-COMP:14737"/>
        <dbReference type="Rhea" id="RHEA-COMP:14739"/>
        <dbReference type="ChEBI" id="CHEBI:13193"/>
        <dbReference type="ChEBI" id="CHEBI:15378"/>
        <dbReference type="ChEBI" id="CHEBI:17319"/>
        <dbReference type="ChEBI" id="CHEBI:17499"/>
        <dbReference type="ChEBI" id="CHEBI:29917"/>
        <dbReference type="ChEBI" id="CHEBI:29961"/>
        <dbReference type="ChEBI" id="CHEBI:57844"/>
        <dbReference type="ChEBI" id="CHEBI:57856"/>
        <dbReference type="ChEBI" id="CHEBI:59789"/>
        <dbReference type="ChEBI" id="CHEBI:64428"/>
        <dbReference type="ChEBI" id="CHEBI:73599"/>
        <dbReference type="EC" id="2.8.4.4"/>
    </reaction>
</comment>
<dbReference type="InterPro" id="IPR007197">
    <property type="entry name" value="rSAM"/>
</dbReference>
<dbReference type="AlphaFoldDB" id="A0A1F4U9X1"/>
<comment type="subcellular location">
    <subcellularLocation>
        <location evidence="8">Cytoplasm</location>
    </subcellularLocation>
</comment>
<proteinExistence type="inferred from homology"/>
<dbReference type="PROSITE" id="PS50926">
    <property type="entry name" value="TRAM"/>
    <property type="match status" value="1"/>
</dbReference>
<dbReference type="InterPro" id="IPR013848">
    <property type="entry name" value="Methylthiotransferase_N"/>
</dbReference>
<gene>
    <name evidence="8" type="primary">rimO</name>
    <name evidence="12" type="ORF">A2Y85_04010</name>
</gene>
<dbReference type="SFLD" id="SFLDG01082">
    <property type="entry name" value="B12-binding_domain_containing"/>
    <property type="match status" value="1"/>
</dbReference>
<evidence type="ECO:0000256" key="5">
    <source>
        <dbReference type="ARBA" id="ARBA00022723"/>
    </source>
</evidence>
<dbReference type="Pfam" id="PF18693">
    <property type="entry name" value="TRAM_2"/>
    <property type="match status" value="1"/>
</dbReference>
<comment type="caution">
    <text evidence="12">The sequence shown here is derived from an EMBL/GenBank/DDBJ whole genome shotgun (WGS) entry which is preliminary data.</text>
</comment>
<dbReference type="SFLD" id="SFLDS00029">
    <property type="entry name" value="Radical_SAM"/>
    <property type="match status" value="1"/>
</dbReference>
<dbReference type="GO" id="GO:0005829">
    <property type="term" value="C:cytosol"/>
    <property type="evidence" value="ECO:0007669"/>
    <property type="project" value="TreeGrafter"/>
</dbReference>
<dbReference type="NCBIfam" id="TIGR01125">
    <property type="entry name" value="30S ribosomal protein S12 methylthiotransferase RimO"/>
    <property type="match status" value="1"/>
</dbReference>
<dbReference type="CDD" id="cd01335">
    <property type="entry name" value="Radical_SAM"/>
    <property type="match status" value="1"/>
</dbReference>
<dbReference type="GO" id="GO:0046872">
    <property type="term" value="F:metal ion binding"/>
    <property type="evidence" value="ECO:0007669"/>
    <property type="project" value="UniProtKB-KW"/>
</dbReference>
<evidence type="ECO:0000256" key="1">
    <source>
        <dbReference type="ARBA" id="ARBA00022485"/>
    </source>
</evidence>
<dbReference type="InterPro" id="IPR002792">
    <property type="entry name" value="TRAM_dom"/>
</dbReference>
<keyword evidence="5 8" id="KW-0479">Metal-binding</keyword>
<dbReference type="EMBL" id="MEUM01000099">
    <property type="protein sequence ID" value="OGC41650.1"/>
    <property type="molecule type" value="Genomic_DNA"/>
</dbReference>
<evidence type="ECO:0000259" key="10">
    <source>
        <dbReference type="PROSITE" id="PS51449"/>
    </source>
</evidence>
<keyword evidence="2 8" id="KW-0963">Cytoplasm</keyword>
<dbReference type="InterPro" id="IPR012340">
    <property type="entry name" value="NA-bd_OB-fold"/>
</dbReference>
<dbReference type="GO" id="GO:0006400">
    <property type="term" value="P:tRNA modification"/>
    <property type="evidence" value="ECO:0007669"/>
    <property type="project" value="InterPro"/>
</dbReference>
<dbReference type="GO" id="GO:0103039">
    <property type="term" value="F:protein methylthiotransferase activity"/>
    <property type="evidence" value="ECO:0007669"/>
    <property type="project" value="UniProtKB-EC"/>
</dbReference>
<feature type="domain" description="MTTase N-terminal" evidence="10">
    <location>
        <begin position="1"/>
        <end position="117"/>
    </location>
</feature>
<feature type="binding site" evidence="8">
    <location>
        <position position="46"/>
    </location>
    <ligand>
        <name>[4Fe-4S] cluster</name>
        <dbReference type="ChEBI" id="CHEBI:49883"/>
        <label>1</label>
    </ligand>
</feature>
<comment type="cofactor">
    <cofactor evidence="8">
        <name>[4Fe-4S] cluster</name>
        <dbReference type="ChEBI" id="CHEBI:49883"/>
    </cofactor>
    <text evidence="8">Binds 2 [4Fe-4S] clusters. One cluster is coordinated with 3 cysteines and an exchangeable S-adenosyl-L-methionine.</text>
</comment>
<dbReference type="GO" id="GO:0005840">
    <property type="term" value="C:ribosome"/>
    <property type="evidence" value="ECO:0007669"/>
    <property type="project" value="UniProtKB-KW"/>
</dbReference>
<keyword evidence="1 8" id="KW-0004">4Fe-4S</keyword>
<dbReference type="Gene3D" id="2.40.50.140">
    <property type="entry name" value="Nucleic acid-binding proteins"/>
    <property type="match status" value="1"/>
</dbReference>
<evidence type="ECO:0000259" key="9">
    <source>
        <dbReference type="PROSITE" id="PS50926"/>
    </source>
</evidence>
<keyword evidence="7 8" id="KW-0411">Iron-sulfur</keyword>
<dbReference type="PANTHER" id="PTHR43837:SF1">
    <property type="entry name" value="RIBOSOMAL PROTEIN US12 METHYLTHIOTRANSFERASE RIMO"/>
    <property type="match status" value="1"/>
</dbReference>
<dbReference type="InterPro" id="IPR058240">
    <property type="entry name" value="rSAM_sf"/>
</dbReference>
<dbReference type="InterPro" id="IPR005839">
    <property type="entry name" value="Methylthiotransferase"/>
</dbReference>
<dbReference type="SMART" id="SM00729">
    <property type="entry name" value="Elp3"/>
    <property type="match status" value="1"/>
</dbReference>
<protein>
    <recommendedName>
        <fullName evidence="8">Ribosomal protein uS12 methylthiotransferase RimO</fullName>
        <shortName evidence="8">uS12 MTTase</shortName>
        <shortName evidence="8">uS12 methylthiotransferase</shortName>
        <ecNumber evidence="8">2.8.4.4</ecNumber>
    </recommendedName>
    <alternativeName>
        <fullName evidence="8">Ribosomal protein uS12 (aspartate-C(3))-methylthiotransferase</fullName>
    </alternativeName>
    <alternativeName>
        <fullName evidence="8">Ribosome maturation factor RimO</fullName>
    </alternativeName>
</protein>
<feature type="binding site" evidence="8">
    <location>
        <position position="145"/>
    </location>
    <ligand>
        <name>[4Fe-4S] cluster</name>
        <dbReference type="ChEBI" id="CHEBI:49883"/>
        <label>2</label>
        <note>4Fe-4S-S-AdoMet</note>
    </ligand>
</feature>
<feature type="binding site" evidence="8">
    <location>
        <position position="10"/>
    </location>
    <ligand>
        <name>[4Fe-4S] cluster</name>
        <dbReference type="ChEBI" id="CHEBI:49883"/>
        <label>1</label>
    </ligand>
</feature>
<dbReference type="InterPro" id="IPR020612">
    <property type="entry name" value="Methylthiotransferase_CS"/>
</dbReference>
<reference evidence="12 13" key="1">
    <citation type="journal article" date="2016" name="Nat. Commun.">
        <title>Thousands of microbial genomes shed light on interconnected biogeochemical processes in an aquifer system.</title>
        <authorList>
            <person name="Anantharaman K."/>
            <person name="Brown C.T."/>
            <person name="Hug L.A."/>
            <person name="Sharon I."/>
            <person name="Castelle C.J."/>
            <person name="Probst A.J."/>
            <person name="Thomas B.C."/>
            <person name="Singh A."/>
            <person name="Wilkins M.J."/>
            <person name="Karaoz U."/>
            <person name="Brodie E.L."/>
            <person name="Williams K.H."/>
            <person name="Hubbard S.S."/>
            <person name="Banfield J.F."/>
        </authorList>
    </citation>
    <scope>NUCLEOTIDE SEQUENCE [LARGE SCALE GENOMIC DNA]</scope>
</reference>
<dbReference type="EC" id="2.8.4.4" evidence="8"/>
<dbReference type="InterPro" id="IPR023404">
    <property type="entry name" value="rSAM_horseshoe"/>
</dbReference>
<keyword evidence="6 8" id="KW-0408">Iron</keyword>
<dbReference type="HAMAP" id="MF_01865">
    <property type="entry name" value="MTTase_RimO"/>
    <property type="match status" value="1"/>
</dbReference>
<dbReference type="Gene3D" id="3.40.50.12160">
    <property type="entry name" value="Methylthiotransferase, N-terminal domain"/>
    <property type="match status" value="1"/>
</dbReference>
<dbReference type="InterPro" id="IPR038135">
    <property type="entry name" value="Methylthiotransferase_N_sf"/>
</dbReference>
<evidence type="ECO:0000256" key="7">
    <source>
        <dbReference type="ARBA" id="ARBA00023014"/>
    </source>
</evidence>
<evidence type="ECO:0000313" key="13">
    <source>
        <dbReference type="Proteomes" id="UP000177025"/>
    </source>
</evidence>
<keyword evidence="4 8" id="KW-0949">S-adenosyl-L-methionine</keyword>
<keyword evidence="12" id="KW-0687">Ribonucleoprotein</keyword>
<dbReference type="GO" id="GO:0035599">
    <property type="term" value="F:aspartic acid methylthiotransferase activity"/>
    <property type="evidence" value="ECO:0007669"/>
    <property type="project" value="TreeGrafter"/>
</dbReference>
<comment type="function">
    <text evidence="8">Catalyzes the methylthiolation of an aspartic acid residue of ribosomal protein uS12.</text>
</comment>
<dbReference type="PROSITE" id="PS51449">
    <property type="entry name" value="MTTASE_N"/>
    <property type="match status" value="1"/>
</dbReference>
<evidence type="ECO:0000256" key="8">
    <source>
        <dbReference type="HAMAP-Rule" id="MF_01865"/>
    </source>
</evidence>
<dbReference type="NCBIfam" id="TIGR00089">
    <property type="entry name" value="MiaB/RimO family radical SAM methylthiotransferase"/>
    <property type="match status" value="1"/>
</dbReference>
<evidence type="ECO:0000313" key="12">
    <source>
        <dbReference type="EMBL" id="OGC41650.1"/>
    </source>
</evidence>
<evidence type="ECO:0000259" key="11">
    <source>
        <dbReference type="PROSITE" id="PS51918"/>
    </source>
</evidence>
<dbReference type="SUPFAM" id="SSF102114">
    <property type="entry name" value="Radical SAM enzymes"/>
    <property type="match status" value="1"/>
</dbReference>
<dbReference type="InterPro" id="IPR006638">
    <property type="entry name" value="Elp3/MiaA/NifB-like_rSAM"/>
</dbReference>
<dbReference type="Pfam" id="PF00919">
    <property type="entry name" value="UPF0004"/>
    <property type="match status" value="1"/>
</dbReference>
<evidence type="ECO:0000256" key="6">
    <source>
        <dbReference type="ARBA" id="ARBA00023004"/>
    </source>
</evidence>
<accession>A0A1F4U9X1</accession>
<evidence type="ECO:0000256" key="3">
    <source>
        <dbReference type="ARBA" id="ARBA00022679"/>
    </source>
</evidence>
<feature type="binding site" evidence="8">
    <location>
        <position position="79"/>
    </location>
    <ligand>
        <name>[4Fe-4S] cluster</name>
        <dbReference type="ChEBI" id="CHEBI:49883"/>
        <label>1</label>
    </ligand>
</feature>
<evidence type="ECO:0000256" key="4">
    <source>
        <dbReference type="ARBA" id="ARBA00022691"/>
    </source>
</evidence>